<name>A0A2J6QCE5_9HELO</name>
<dbReference type="EMBL" id="KZ613474">
    <property type="protein sequence ID" value="PMD23925.1"/>
    <property type="molecule type" value="Genomic_DNA"/>
</dbReference>
<keyword evidence="3" id="KW-0808">Transferase</keyword>
<dbReference type="InterPro" id="IPR008220">
    <property type="entry name" value="HAT_MetX-like"/>
</dbReference>
<dbReference type="Proteomes" id="UP000235672">
    <property type="component" value="Unassembled WGS sequence"/>
</dbReference>
<dbReference type="InterPro" id="IPR000073">
    <property type="entry name" value="AB_hydrolase_1"/>
</dbReference>
<keyword evidence="4" id="KW-1185">Reference proteome</keyword>
<protein>
    <submittedName>
        <fullName evidence="3">Homoserine acetyltransferase family protein</fullName>
    </submittedName>
</protein>
<dbReference type="Pfam" id="PF00561">
    <property type="entry name" value="Abhydrolase_1"/>
    <property type="match status" value="1"/>
</dbReference>
<evidence type="ECO:0000259" key="2">
    <source>
        <dbReference type="Pfam" id="PF00561"/>
    </source>
</evidence>
<accession>A0A2J6QCE5</accession>
<dbReference type="OrthoDB" id="9972683at2759"/>
<evidence type="ECO:0000313" key="4">
    <source>
        <dbReference type="Proteomes" id="UP000235672"/>
    </source>
</evidence>
<reference evidence="3 4" key="1">
    <citation type="submission" date="2016-05" db="EMBL/GenBank/DDBJ databases">
        <title>A degradative enzymes factory behind the ericoid mycorrhizal symbiosis.</title>
        <authorList>
            <consortium name="DOE Joint Genome Institute"/>
            <person name="Martino E."/>
            <person name="Morin E."/>
            <person name="Grelet G."/>
            <person name="Kuo A."/>
            <person name="Kohler A."/>
            <person name="Daghino S."/>
            <person name="Barry K."/>
            <person name="Choi C."/>
            <person name="Cichocki N."/>
            <person name="Clum A."/>
            <person name="Copeland A."/>
            <person name="Hainaut M."/>
            <person name="Haridas S."/>
            <person name="Labutti K."/>
            <person name="Lindquist E."/>
            <person name="Lipzen A."/>
            <person name="Khouja H.-R."/>
            <person name="Murat C."/>
            <person name="Ohm R."/>
            <person name="Olson A."/>
            <person name="Spatafora J."/>
            <person name="Veneault-Fourrey C."/>
            <person name="Henrissat B."/>
            <person name="Grigoriev I."/>
            <person name="Martin F."/>
            <person name="Perotto S."/>
        </authorList>
    </citation>
    <scope>NUCLEOTIDE SEQUENCE [LARGE SCALE GENOMIC DNA]</scope>
    <source>
        <strain evidence="3 4">UAMH 7357</strain>
    </source>
</reference>
<dbReference type="PANTHER" id="PTHR32268:SF15">
    <property type="entry name" value="HOMOSERINE ACETYLTRANSFERASE FAMILY PROTEIN (AFU_ORTHOLOGUE AFUA_1G15350)"/>
    <property type="match status" value="1"/>
</dbReference>
<organism evidence="3 4">
    <name type="scientific">Hyaloscypha hepaticicola</name>
    <dbReference type="NCBI Taxonomy" id="2082293"/>
    <lineage>
        <taxon>Eukaryota</taxon>
        <taxon>Fungi</taxon>
        <taxon>Dikarya</taxon>
        <taxon>Ascomycota</taxon>
        <taxon>Pezizomycotina</taxon>
        <taxon>Leotiomycetes</taxon>
        <taxon>Helotiales</taxon>
        <taxon>Hyaloscyphaceae</taxon>
        <taxon>Hyaloscypha</taxon>
    </lineage>
</organism>
<comment type="similarity">
    <text evidence="1">Belongs to the AB hydrolase superfamily. MetX family.</text>
</comment>
<dbReference type="Gene3D" id="3.40.50.1820">
    <property type="entry name" value="alpha/beta hydrolase"/>
    <property type="match status" value="1"/>
</dbReference>
<dbReference type="PANTHER" id="PTHR32268">
    <property type="entry name" value="HOMOSERINE O-ACETYLTRANSFERASE"/>
    <property type="match status" value="1"/>
</dbReference>
<dbReference type="SUPFAM" id="SSF53474">
    <property type="entry name" value="alpha/beta-Hydrolases"/>
    <property type="match status" value="1"/>
</dbReference>
<sequence length="341" mass="37523">MPDAYDSTGIEYYNIPSFTFISGVTKPIKVAYHSFNPSSKKTALIPTCYAGRINETLNFTSGALKDYHVIVVAMLGNGESSAPSNDPDFPADYSLRYQDCINSQYQLVTDHLGIKSLDAVIGFSMGGQQAYYWAVMHGFGPEPFVKNVIPICGSAKTSGHNYAFLEGPISALTTSHDYHGGKYKEYGAPATQGMRAFGSAYCAWLTSPEWFRQELWKEMSAKTLVDWIHPPAGESGFEIWDAEDILTMGRMWQAGDVGTIAGNEGDYKKALGNITARVMVMPSKTDQYFVVEDGEAETKYLKNGRFSPIPTIWGHIGGGGANPVDTKWMDEEISQFLKEGL</sequence>
<feature type="domain" description="AB hydrolase-1" evidence="2">
    <location>
        <begin position="60"/>
        <end position="153"/>
    </location>
</feature>
<dbReference type="AlphaFoldDB" id="A0A2J6QCE5"/>
<evidence type="ECO:0000256" key="1">
    <source>
        <dbReference type="ARBA" id="ARBA00006886"/>
    </source>
</evidence>
<evidence type="ECO:0000313" key="3">
    <source>
        <dbReference type="EMBL" id="PMD23925.1"/>
    </source>
</evidence>
<proteinExistence type="inferred from homology"/>
<dbReference type="GO" id="GO:0016747">
    <property type="term" value="F:acyltransferase activity, transferring groups other than amino-acyl groups"/>
    <property type="evidence" value="ECO:0007669"/>
    <property type="project" value="InterPro"/>
</dbReference>
<dbReference type="STRING" id="1745343.A0A2J6QCE5"/>
<gene>
    <name evidence="3" type="ORF">NA56DRAFT_687434</name>
</gene>
<dbReference type="InterPro" id="IPR029058">
    <property type="entry name" value="AB_hydrolase_fold"/>
</dbReference>